<dbReference type="UniPathway" id="UPA00344"/>
<dbReference type="InterPro" id="IPR038987">
    <property type="entry name" value="MoeA-like"/>
</dbReference>
<dbReference type="InterPro" id="IPR005110">
    <property type="entry name" value="MoeA_linker/N"/>
</dbReference>
<name>A0A482VD96_ASBVE</name>
<comment type="similarity">
    <text evidence="4">In the C-terminal section; belongs to the MoeA family.</text>
</comment>
<organism evidence="15 16">
    <name type="scientific">Asbolus verrucosus</name>
    <name type="common">Desert ironclad beetle</name>
    <dbReference type="NCBI Taxonomy" id="1661398"/>
    <lineage>
        <taxon>Eukaryota</taxon>
        <taxon>Metazoa</taxon>
        <taxon>Ecdysozoa</taxon>
        <taxon>Arthropoda</taxon>
        <taxon>Hexapoda</taxon>
        <taxon>Insecta</taxon>
        <taxon>Pterygota</taxon>
        <taxon>Neoptera</taxon>
        <taxon>Endopterygota</taxon>
        <taxon>Coleoptera</taxon>
        <taxon>Polyphaga</taxon>
        <taxon>Cucujiformia</taxon>
        <taxon>Tenebrionidae</taxon>
        <taxon>Pimeliinae</taxon>
        <taxon>Asbolus</taxon>
    </lineage>
</organism>
<dbReference type="Gene3D" id="2.40.340.10">
    <property type="entry name" value="MoeA, C-terminal, domain IV"/>
    <property type="match status" value="1"/>
</dbReference>
<comment type="similarity">
    <text evidence="13">Belongs to the MoeA family.</text>
</comment>
<keyword evidence="10 13" id="KW-0460">Magnesium</keyword>
<dbReference type="EMBL" id="QDEB01114689">
    <property type="protein sequence ID" value="RZB40929.1"/>
    <property type="molecule type" value="Genomic_DNA"/>
</dbReference>
<evidence type="ECO:0000256" key="1">
    <source>
        <dbReference type="ARBA" id="ARBA00001946"/>
    </source>
</evidence>
<dbReference type="GO" id="GO:0061598">
    <property type="term" value="F:molybdopterin adenylyltransferase activity"/>
    <property type="evidence" value="ECO:0007669"/>
    <property type="project" value="UniProtKB-UniRule"/>
</dbReference>
<dbReference type="AlphaFoldDB" id="A0A482VD96"/>
<gene>
    <name evidence="15" type="ORF">BDFB_006337</name>
</gene>
<dbReference type="InterPro" id="IPR036425">
    <property type="entry name" value="MoaB/Mog-like_dom_sf"/>
</dbReference>
<dbReference type="GO" id="GO:0006777">
    <property type="term" value="P:Mo-molybdopterin cofactor biosynthetic process"/>
    <property type="evidence" value="ECO:0007669"/>
    <property type="project" value="UniProtKB-UniRule"/>
</dbReference>
<accession>A0A482VD96</accession>
<sequence length="607" mass="65806">MTSASCGILTVSDSCFSKEKEDVAGKELEKAVTEAFPDYRIVFKAIVPDDRQEIINMLNKWVSEQCNLVVTTGGTGFSPRDVTPEATRSVIEREAPGIAYAMISKSLQVTPMAMLSRAVCGIKDKSIIINLPGSTKGALECFSFIRGCIPHAIALVTDNKSAVMKDHKAVQKQEQFEPSKVATDNVAERPRESAYAMFEVDEAVDLMLEQGSIPASTEQVPIEKALHRVLAEDVLSLDDIPPFDASIKDGYAVRAADGDGPRKIRSILAAGDAPTSMPLQKGEAVRLGTGAPIPAGADAVVQVEDTKVLVQEGGEEIEININKAPVKGQDIRRIGCDVAKNTVVLLRGERLKSAHIGVLAAVGKSTVTVYKAPSVGIITTGNELKEHYEELKPGQIRDSNRLTLINLLKEYHYLCNDYGIVRDEPNSIKRTIATVLTGNDILITTGGVSMGEFDFIKRVLIEDFKATIHFGRVNMKPGKPTTFATLIFNGAKKLVFGLPGNPVSASVTCLLFVIPMLRCLEHASVWQFPTIPHVVTTSKQNSDPRPEYVRVIVSYHDGKIVAKPNGGQISSRLNSLVGANGLMLLPKSMTPSKEYLSKIILISDLQT</sequence>
<evidence type="ECO:0000256" key="3">
    <source>
        <dbReference type="ARBA" id="ARBA00007589"/>
    </source>
</evidence>
<dbReference type="PANTHER" id="PTHR10192">
    <property type="entry name" value="MOLYBDOPTERIN BIOSYNTHESIS PROTEIN"/>
    <property type="match status" value="1"/>
</dbReference>
<dbReference type="GO" id="GO:0098970">
    <property type="term" value="P:postsynaptic neurotransmitter receptor diffusion trapping"/>
    <property type="evidence" value="ECO:0007669"/>
    <property type="project" value="TreeGrafter"/>
</dbReference>
<keyword evidence="16" id="KW-1185">Reference proteome</keyword>
<evidence type="ECO:0000256" key="9">
    <source>
        <dbReference type="ARBA" id="ARBA00022840"/>
    </source>
</evidence>
<dbReference type="Gene3D" id="3.40.980.10">
    <property type="entry name" value="MoaB/Mog-like domain"/>
    <property type="match status" value="2"/>
</dbReference>
<evidence type="ECO:0000256" key="12">
    <source>
        <dbReference type="ARBA" id="ARBA00023268"/>
    </source>
</evidence>
<feature type="domain" description="MoaB/Mog" evidence="14">
    <location>
        <begin position="376"/>
        <end position="519"/>
    </location>
</feature>
<evidence type="ECO:0000256" key="8">
    <source>
        <dbReference type="ARBA" id="ARBA00022741"/>
    </source>
</evidence>
<dbReference type="PROSITE" id="PS01079">
    <property type="entry name" value="MOCF_BIOSYNTHESIS_2"/>
    <property type="match status" value="1"/>
</dbReference>
<dbReference type="OrthoDB" id="4349954at2759"/>
<evidence type="ECO:0000256" key="2">
    <source>
        <dbReference type="ARBA" id="ARBA00005046"/>
    </source>
</evidence>
<dbReference type="GO" id="GO:0030425">
    <property type="term" value="C:dendrite"/>
    <property type="evidence" value="ECO:0007669"/>
    <property type="project" value="TreeGrafter"/>
</dbReference>
<dbReference type="GO" id="GO:0061599">
    <property type="term" value="F:molybdopterin molybdotransferase activity"/>
    <property type="evidence" value="ECO:0007669"/>
    <property type="project" value="UniProtKB-UniRule"/>
</dbReference>
<dbReference type="SUPFAM" id="SSF63867">
    <property type="entry name" value="MoeA C-terminal domain-like"/>
    <property type="match status" value="1"/>
</dbReference>
<protein>
    <submittedName>
        <fullName evidence="15">MoeA N domain containing protein</fullName>
    </submittedName>
</protein>
<comment type="catalytic activity">
    <reaction evidence="13">
        <text>adenylyl-molybdopterin + molybdate = Mo-molybdopterin + AMP + H(+)</text>
        <dbReference type="Rhea" id="RHEA:35047"/>
        <dbReference type="ChEBI" id="CHEBI:15378"/>
        <dbReference type="ChEBI" id="CHEBI:36264"/>
        <dbReference type="ChEBI" id="CHEBI:62727"/>
        <dbReference type="ChEBI" id="CHEBI:71302"/>
        <dbReference type="ChEBI" id="CHEBI:456215"/>
    </reaction>
</comment>
<evidence type="ECO:0000256" key="13">
    <source>
        <dbReference type="RuleBase" id="RU365090"/>
    </source>
</evidence>
<evidence type="ECO:0000256" key="10">
    <source>
        <dbReference type="ARBA" id="ARBA00022842"/>
    </source>
</evidence>
<dbReference type="Pfam" id="PF03454">
    <property type="entry name" value="MoeA_C"/>
    <property type="match status" value="1"/>
</dbReference>
<keyword evidence="8" id="KW-0547">Nucleotide-binding</keyword>
<dbReference type="SUPFAM" id="SSF53218">
    <property type="entry name" value="Molybdenum cofactor biosynthesis proteins"/>
    <property type="match status" value="2"/>
</dbReference>
<dbReference type="FunFam" id="3.40.980.10:FF:000001">
    <property type="entry name" value="Molybdopterin molybdenumtransferase"/>
    <property type="match status" value="1"/>
</dbReference>
<dbReference type="NCBIfam" id="NF045515">
    <property type="entry name" value="Glp_gephyrin"/>
    <property type="match status" value="1"/>
</dbReference>
<evidence type="ECO:0000259" key="14">
    <source>
        <dbReference type="SMART" id="SM00852"/>
    </source>
</evidence>
<keyword evidence="11 13" id="KW-0501">Molybdenum cofactor biosynthesis</keyword>
<dbReference type="InterPro" id="IPR008284">
    <property type="entry name" value="MoCF_biosynth_CS"/>
</dbReference>
<dbReference type="SMART" id="SM00852">
    <property type="entry name" value="MoCF_biosynth"/>
    <property type="match status" value="2"/>
</dbReference>
<dbReference type="FunFam" id="2.170.190.11:FF:000001">
    <property type="entry name" value="Molybdopterin molybdenumtransferase"/>
    <property type="match status" value="1"/>
</dbReference>
<evidence type="ECO:0000256" key="5">
    <source>
        <dbReference type="ARBA" id="ARBA00022505"/>
    </source>
</evidence>
<comment type="function">
    <text evidence="13">Catalyzes two steps in the biosynthesis of the molybdenum cofactor. In the first step, molybdopterin is adenylated. Subsequently, molybdate is inserted into adenylated molybdopterin and AMP is released.</text>
</comment>
<proteinExistence type="inferred from homology"/>
<dbReference type="GO" id="GO:0005829">
    <property type="term" value="C:cytosol"/>
    <property type="evidence" value="ECO:0007669"/>
    <property type="project" value="TreeGrafter"/>
</dbReference>
<dbReference type="Gene3D" id="2.170.190.11">
    <property type="entry name" value="Molybdopterin biosynthesis moea protein, domain 3"/>
    <property type="match status" value="1"/>
</dbReference>
<dbReference type="NCBIfam" id="TIGR00177">
    <property type="entry name" value="molyb_syn"/>
    <property type="match status" value="2"/>
</dbReference>
<evidence type="ECO:0000313" key="15">
    <source>
        <dbReference type="EMBL" id="RZB40929.1"/>
    </source>
</evidence>
<dbReference type="SUPFAM" id="SSF63882">
    <property type="entry name" value="MoeA N-terminal region -like"/>
    <property type="match status" value="1"/>
</dbReference>
<dbReference type="InterPro" id="IPR036688">
    <property type="entry name" value="MoeA_C_domain_IV_sf"/>
</dbReference>
<dbReference type="GO" id="GO:0072579">
    <property type="term" value="P:glycine receptor clustering"/>
    <property type="evidence" value="ECO:0007669"/>
    <property type="project" value="TreeGrafter"/>
</dbReference>
<dbReference type="Pfam" id="PF03453">
    <property type="entry name" value="MoeA_N"/>
    <property type="match status" value="1"/>
</dbReference>
<dbReference type="InterPro" id="IPR036135">
    <property type="entry name" value="MoeA_linker/N_sf"/>
</dbReference>
<dbReference type="Proteomes" id="UP000292052">
    <property type="component" value="Unassembled WGS sequence"/>
</dbReference>
<dbReference type="InterPro" id="IPR005111">
    <property type="entry name" value="MoeA_C_domain_IV"/>
</dbReference>
<comment type="pathway">
    <text evidence="2 13">Cofactor biosynthesis; molybdopterin biosynthesis.</text>
</comment>
<keyword evidence="9" id="KW-0067">ATP-binding</keyword>
<keyword evidence="5 13" id="KW-0500">Molybdenum</keyword>
<dbReference type="GO" id="GO:0097112">
    <property type="term" value="P:gamma-aminobutyric acid receptor clustering"/>
    <property type="evidence" value="ECO:0007669"/>
    <property type="project" value="TreeGrafter"/>
</dbReference>
<keyword evidence="12" id="KW-0511">Multifunctional enzyme</keyword>
<dbReference type="STRING" id="1661398.A0A482VD96"/>
<keyword evidence="7 13" id="KW-0479">Metal-binding</keyword>
<dbReference type="GO" id="GO:0005524">
    <property type="term" value="F:ATP binding"/>
    <property type="evidence" value="ECO:0007669"/>
    <property type="project" value="UniProtKB-UniRule"/>
</dbReference>
<dbReference type="GO" id="GO:0046872">
    <property type="term" value="F:metal ion binding"/>
    <property type="evidence" value="ECO:0007669"/>
    <property type="project" value="UniProtKB-UniRule"/>
</dbReference>
<comment type="cofactor">
    <cofactor evidence="1 13">
        <name>Mg(2+)</name>
        <dbReference type="ChEBI" id="CHEBI:18420"/>
    </cofactor>
</comment>
<dbReference type="GO" id="GO:0099634">
    <property type="term" value="C:postsynaptic specialization membrane"/>
    <property type="evidence" value="ECO:0007669"/>
    <property type="project" value="GOC"/>
</dbReference>
<evidence type="ECO:0000256" key="4">
    <source>
        <dbReference type="ARBA" id="ARBA00008339"/>
    </source>
</evidence>
<comment type="catalytic activity">
    <reaction evidence="13">
        <text>molybdopterin + ATP + H(+) = adenylyl-molybdopterin + diphosphate</text>
        <dbReference type="Rhea" id="RHEA:31331"/>
        <dbReference type="ChEBI" id="CHEBI:15378"/>
        <dbReference type="ChEBI" id="CHEBI:30616"/>
        <dbReference type="ChEBI" id="CHEBI:33019"/>
        <dbReference type="ChEBI" id="CHEBI:58698"/>
        <dbReference type="ChEBI" id="CHEBI:62727"/>
    </reaction>
</comment>
<dbReference type="CDD" id="cd00886">
    <property type="entry name" value="MogA_MoaB"/>
    <property type="match status" value="1"/>
</dbReference>
<comment type="similarity">
    <text evidence="3">In the N-terminal section; belongs to the MoaB/Mog family.</text>
</comment>
<evidence type="ECO:0000256" key="7">
    <source>
        <dbReference type="ARBA" id="ARBA00022723"/>
    </source>
</evidence>
<evidence type="ECO:0000256" key="11">
    <source>
        <dbReference type="ARBA" id="ARBA00023150"/>
    </source>
</evidence>
<dbReference type="InterPro" id="IPR001453">
    <property type="entry name" value="MoaB/Mog_dom"/>
</dbReference>
<dbReference type="Pfam" id="PF00994">
    <property type="entry name" value="MoCF_biosynth"/>
    <property type="match status" value="2"/>
</dbReference>
<dbReference type="Gene3D" id="3.90.105.10">
    <property type="entry name" value="Molybdopterin biosynthesis moea protein, domain 2"/>
    <property type="match status" value="1"/>
</dbReference>
<keyword evidence="6 13" id="KW-0808">Transferase</keyword>
<comment type="caution">
    <text evidence="15">The sequence shown here is derived from an EMBL/GenBank/DDBJ whole genome shotgun (WGS) entry which is preliminary data.</text>
</comment>
<dbReference type="CDD" id="cd00887">
    <property type="entry name" value="MoeA"/>
    <property type="match status" value="1"/>
</dbReference>
<dbReference type="PROSITE" id="PS01078">
    <property type="entry name" value="MOCF_BIOSYNTHESIS_1"/>
    <property type="match status" value="1"/>
</dbReference>
<reference evidence="15 16" key="1">
    <citation type="submission" date="2017-03" db="EMBL/GenBank/DDBJ databases">
        <title>Genome of the blue death feigning beetle - Asbolus verrucosus.</title>
        <authorList>
            <person name="Rider S.D."/>
        </authorList>
    </citation>
    <scope>NUCLEOTIDE SEQUENCE [LARGE SCALE GENOMIC DNA]</scope>
    <source>
        <strain evidence="15">Butters</strain>
        <tissue evidence="15">Head and leg muscle</tissue>
    </source>
</reference>
<dbReference type="GO" id="GO:0007529">
    <property type="term" value="P:establishment of synaptic specificity at neuromuscular junction"/>
    <property type="evidence" value="ECO:0007669"/>
    <property type="project" value="TreeGrafter"/>
</dbReference>
<evidence type="ECO:0000256" key="6">
    <source>
        <dbReference type="ARBA" id="ARBA00022679"/>
    </source>
</evidence>
<evidence type="ECO:0000313" key="16">
    <source>
        <dbReference type="Proteomes" id="UP000292052"/>
    </source>
</evidence>
<dbReference type="FunFam" id="3.40.980.10:FF:000002">
    <property type="entry name" value="Molybdopterin molybdenumtransferase"/>
    <property type="match status" value="1"/>
</dbReference>
<dbReference type="PANTHER" id="PTHR10192:SF5">
    <property type="entry name" value="GEPHYRIN"/>
    <property type="match status" value="1"/>
</dbReference>
<feature type="domain" description="MoaB/Mog" evidence="14">
    <location>
        <begin position="7"/>
        <end position="152"/>
    </location>
</feature>